<dbReference type="EnsemblMetazoa" id="G3830.1">
    <property type="protein sequence ID" value="G3830.1:cds"/>
    <property type="gene ID" value="G3830"/>
</dbReference>
<dbReference type="OrthoDB" id="6431331at2759"/>
<protein>
    <recommendedName>
        <fullName evidence="3">AB hydrolase-1 domain-containing protein</fullName>
    </recommendedName>
</protein>
<keyword evidence="2" id="KW-1185">Reference proteome</keyword>
<dbReference type="PANTHER" id="PTHR47533">
    <property type="entry name" value="PROTEIN CBG21859"/>
    <property type="match status" value="1"/>
</dbReference>
<name>A0A8W8N046_MAGGI</name>
<dbReference type="OMA" id="CCWPVSA"/>
<dbReference type="Proteomes" id="UP000005408">
    <property type="component" value="Unassembled WGS sequence"/>
</dbReference>
<dbReference type="Pfam" id="PF06342">
    <property type="entry name" value="DUF1057"/>
    <property type="match status" value="1"/>
</dbReference>
<dbReference type="InterPro" id="IPR010463">
    <property type="entry name" value="DUF1057"/>
</dbReference>
<accession>A0A8W8N046</accession>
<organism evidence="1 2">
    <name type="scientific">Magallana gigas</name>
    <name type="common">Pacific oyster</name>
    <name type="synonym">Crassostrea gigas</name>
    <dbReference type="NCBI Taxonomy" id="29159"/>
    <lineage>
        <taxon>Eukaryota</taxon>
        <taxon>Metazoa</taxon>
        <taxon>Spiralia</taxon>
        <taxon>Lophotrochozoa</taxon>
        <taxon>Mollusca</taxon>
        <taxon>Bivalvia</taxon>
        <taxon>Autobranchia</taxon>
        <taxon>Pteriomorphia</taxon>
        <taxon>Ostreida</taxon>
        <taxon>Ostreoidea</taxon>
        <taxon>Ostreidae</taxon>
        <taxon>Magallana</taxon>
    </lineage>
</organism>
<reference evidence="1" key="1">
    <citation type="submission" date="2022-08" db="UniProtKB">
        <authorList>
            <consortium name="EnsemblMetazoa"/>
        </authorList>
    </citation>
    <scope>IDENTIFICATION</scope>
    <source>
        <strain evidence="1">05x7-T-G4-1.051#20</strain>
    </source>
</reference>
<proteinExistence type="predicted"/>
<dbReference type="Gene3D" id="3.40.50.1820">
    <property type="entry name" value="alpha/beta hydrolase"/>
    <property type="match status" value="1"/>
</dbReference>
<evidence type="ECO:0000313" key="1">
    <source>
        <dbReference type="EnsemblMetazoa" id="G3830.1:cds"/>
    </source>
</evidence>
<dbReference type="EnsemblMetazoa" id="G3830.2">
    <property type="protein sequence ID" value="G3830.2:cds"/>
    <property type="gene ID" value="G3830"/>
</dbReference>
<dbReference type="SUPFAM" id="SSF53474">
    <property type="entry name" value="alpha/beta-Hydrolases"/>
    <property type="match status" value="1"/>
</dbReference>
<evidence type="ECO:0008006" key="3">
    <source>
        <dbReference type="Google" id="ProtNLM"/>
    </source>
</evidence>
<dbReference type="AlphaFoldDB" id="A0A8W8N046"/>
<dbReference type="PANTHER" id="PTHR47533:SF4">
    <property type="entry name" value="AB HYDROLASE-1 DOMAIN-CONTAINING PROTEIN"/>
    <property type="match status" value="1"/>
</dbReference>
<dbReference type="EnsemblMetazoa" id="G3830.3">
    <property type="protein sequence ID" value="G3830.3:cds"/>
    <property type="gene ID" value="G3830"/>
</dbReference>
<sequence length="415" mass="47429">MLLSVPREILRTYSSTCVALKARRFSQFASRRSQTSGIFYISPCWLHSKRQVQRSHTRENVAAHADNSSSSLRSVYQNVKETLSRVTEKTEPISSVAELAVRYITVHSLTDFYIECPHGILFDACYVDSHPDGVFCADLKTVVILPGSPGSHLDVLPLMRPLAKAGHRVITVNFPGYSKTNPILATQDFLFRGATDEKSDFILNFLKELNIDRVDLMVGLGSGCYPALDLAASQTWIKSLALVCPRGHRVFRGITPYEQFERMARMYDNRMYRLLLILRLVVIKYIQRKWNMRHVPILHLMKYIVEVANYQFENMETNVFAVASRQLPVTYVYSGQDNAMETEISEELARLLNLKPEEFCRLDTNHNLIFPGKKKLFQGLFIEDGTHNPLETQEHCDVIALMLIDELKRTTKTSS</sequence>
<dbReference type="InterPro" id="IPR029058">
    <property type="entry name" value="AB_hydrolase_fold"/>
</dbReference>
<evidence type="ECO:0000313" key="2">
    <source>
        <dbReference type="Proteomes" id="UP000005408"/>
    </source>
</evidence>